<dbReference type="AlphaFoldDB" id="A0A6J8DHA7"/>
<keyword evidence="3" id="KW-1185">Reference proteome</keyword>
<dbReference type="EMBL" id="CACVKT020007218">
    <property type="protein sequence ID" value="CAC5406400.1"/>
    <property type="molecule type" value="Genomic_DNA"/>
</dbReference>
<evidence type="ECO:0000313" key="3">
    <source>
        <dbReference type="Proteomes" id="UP000507470"/>
    </source>
</evidence>
<reference evidence="2 3" key="1">
    <citation type="submission" date="2020-06" db="EMBL/GenBank/DDBJ databases">
        <authorList>
            <person name="Li R."/>
            <person name="Bekaert M."/>
        </authorList>
    </citation>
    <scope>NUCLEOTIDE SEQUENCE [LARGE SCALE GENOMIC DNA]</scope>
    <source>
        <strain evidence="3">wild</strain>
    </source>
</reference>
<dbReference type="OrthoDB" id="6124411at2759"/>
<proteinExistence type="predicted"/>
<evidence type="ECO:0000313" key="2">
    <source>
        <dbReference type="EMBL" id="CAC5406400.1"/>
    </source>
</evidence>
<keyword evidence="1" id="KW-1133">Transmembrane helix</keyword>
<keyword evidence="1" id="KW-0472">Membrane</keyword>
<dbReference type="Proteomes" id="UP000507470">
    <property type="component" value="Unassembled WGS sequence"/>
</dbReference>
<protein>
    <submittedName>
        <fullName evidence="2">Uncharacterized protein</fullName>
    </submittedName>
</protein>
<gene>
    <name evidence="2" type="ORF">MCOR_39974</name>
</gene>
<name>A0A6J8DHA7_MYTCO</name>
<organism evidence="2 3">
    <name type="scientific">Mytilus coruscus</name>
    <name type="common">Sea mussel</name>
    <dbReference type="NCBI Taxonomy" id="42192"/>
    <lineage>
        <taxon>Eukaryota</taxon>
        <taxon>Metazoa</taxon>
        <taxon>Spiralia</taxon>
        <taxon>Lophotrochozoa</taxon>
        <taxon>Mollusca</taxon>
        <taxon>Bivalvia</taxon>
        <taxon>Autobranchia</taxon>
        <taxon>Pteriomorphia</taxon>
        <taxon>Mytilida</taxon>
        <taxon>Mytiloidea</taxon>
        <taxon>Mytilidae</taxon>
        <taxon>Mytilinae</taxon>
        <taxon>Mytilus</taxon>
    </lineage>
</organism>
<keyword evidence="1" id="KW-0812">Transmembrane</keyword>
<feature type="transmembrane region" description="Helical" evidence="1">
    <location>
        <begin position="275"/>
        <end position="296"/>
    </location>
</feature>
<evidence type="ECO:0000256" key="1">
    <source>
        <dbReference type="SAM" id="Phobius"/>
    </source>
</evidence>
<accession>A0A6J8DHA7</accession>
<sequence length="343" mass="39077">MYRGGDYPYTTALALIEAYVHYQSLNIYLLISRNMIISMRYLLYALVFSSATSTSDEKLSWKLETVPAVFGEDIHLTCFIPNYANRAKMNRRWSLGINIHGITLNGVSKYPNKYSEHMDEKKGVSTLRIHNFSLHDVNTIYECAYGFSIDRKFLNLSKIKFENHPQSLLKASVETDKECTCRGNVTLENVFPQPDCKSTFNKKDITLSSLQNETEKHGLFFTSEIKLFYTHRGGVETGQLIVVCDVGSKRFVVVNETMNCAPKGTTKSNIDIKRIAGIISVCVVMSIPFLCFMCVLSKNDKKKLTAFLQKFYKKNRKGSENSLQKLQKRDEEIALQNNNEGVT</sequence>